<evidence type="ECO:0000313" key="3">
    <source>
        <dbReference type="Proteomes" id="UP000008810"/>
    </source>
</evidence>
<evidence type="ECO:0000313" key="2">
    <source>
        <dbReference type="EnsemblPlants" id="PNT76991"/>
    </source>
</evidence>
<dbReference type="Gramene" id="PNT76991">
    <property type="protein sequence ID" value="PNT76991"/>
    <property type="gene ID" value="BRADI_1g56697v3"/>
</dbReference>
<reference evidence="2" key="3">
    <citation type="submission" date="2018-08" db="UniProtKB">
        <authorList>
            <consortium name="EnsemblPlants"/>
        </authorList>
    </citation>
    <scope>IDENTIFICATION</scope>
    <source>
        <strain evidence="2">cv. Bd21</strain>
    </source>
</reference>
<dbReference type="InterPro" id="IPR016024">
    <property type="entry name" value="ARM-type_fold"/>
</dbReference>
<reference evidence="1 2" key="1">
    <citation type="journal article" date="2010" name="Nature">
        <title>Genome sequencing and analysis of the model grass Brachypodium distachyon.</title>
        <authorList>
            <consortium name="International Brachypodium Initiative"/>
        </authorList>
    </citation>
    <scope>NUCLEOTIDE SEQUENCE [LARGE SCALE GENOMIC DNA]</scope>
    <source>
        <strain evidence="1 2">Bd21</strain>
    </source>
</reference>
<proteinExistence type="predicted"/>
<gene>
    <name evidence="1" type="ORF">BRADI_1g56697v3</name>
</gene>
<dbReference type="STRING" id="15368.A0A2K2DRT3"/>
<dbReference type="EMBL" id="CM000880">
    <property type="protein sequence ID" value="PNT76991.1"/>
    <property type="molecule type" value="Genomic_DNA"/>
</dbReference>
<reference evidence="1" key="2">
    <citation type="submission" date="2017-06" db="EMBL/GenBank/DDBJ databases">
        <title>WGS assembly of Brachypodium distachyon.</title>
        <authorList>
            <consortium name="The International Brachypodium Initiative"/>
            <person name="Lucas S."/>
            <person name="Harmon-Smith M."/>
            <person name="Lail K."/>
            <person name="Tice H."/>
            <person name="Grimwood J."/>
            <person name="Bruce D."/>
            <person name="Barry K."/>
            <person name="Shu S."/>
            <person name="Lindquist E."/>
            <person name="Wang M."/>
            <person name="Pitluck S."/>
            <person name="Vogel J.P."/>
            <person name="Garvin D.F."/>
            <person name="Mockler T.C."/>
            <person name="Schmutz J."/>
            <person name="Rokhsar D."/>
            <person name="Bevan M.W."/>
        </authorList>
    </citation>
    <scope>NUCLEOTIDE SEQUENCE</scope>
    <source>
        <strain evidence="1">Bd21</strain>
    </source>
</reference>
<dbReference type="EnsemblPlants" id="PNT76991">
    <property type="protein sequence ID" value="PNT76991"/>
    <property type="gene ID" value="BRADI_1g56697v3"/>
</dbReference>
<name>A0A2K2DRT3_BRADI</name>
<sequence length="221" mass="24398">MEHMSQCSEFSMIASTLELGDNVSTIPAMNRTMVLLTRVDLRTLTIQAQQGALKILCASLPRLPGHVNDVRCVVAFISLLTSPYTDVVCACANALLSLSPFLLGFACAMAKAYRNFLAQTPPLHINNVITVLDRLRQLGSTIKADPDVDNVSICVLRALSIRDHVLQQKILDLALDILNPRNVENIVQLVCNEMDMAVTTIEYRAMLQKAIDGCYMKYLMG</sequence>
<evidence type="ECO:0008006" key="4">
    <source>
        <dbReference type="Google" id="ProtNLM"/>
    </source>
</evidence>
<keyword evidence="3" id="KW-1185">Reference proteome</keyword>
<organism evidence="1">
    <name type="scientific">Brachypodium distachyon</name>
    <name type="common">Purple false brome</name>
    <name type="synonym">Trachynia distachya</name>
    <dbReference type="NCBI Taxonomy" id="15368"/>
    <lineage>
        <taxon>Eukaryota</taxon>
        <taxon>Viridiplantae</taxon>
        <taxon>Streptophyta</taxon>
        <taxon>Embryophyta</taxon>
        <taxon>Tracheophyta</taxon>
        <taxon>Spermatophyta</taxon>
        <taxon>Magnoliopsida</taxon>
        <taxon>Liliopsida</taxon>
        <taxon>Poales</taxon>
        <taxon>Poaceae</taxon>
        <taxon>BOP clade</taxon>
        <taxon>Pooideae</taxon>
        <taxon>Stipodae</taxon>
        <taxon>Brachypodieae</taxon>
        <taxon>Brachypodium</taxon>
    </lineage>
</organism>
<dbReference type="InterPro" id="IPR016460">
    <property type="entry name" value="COPB1"/>
</dbReference>
<evidence type="ECO:0000313" key="1">
    <source>
        <dbReference type="EMBL" id="PNT76991.1"/>
    </source>
</evidence>
<dbReference type="OrthoDB" id="668263at2759"/>
<dbReference type="Proteomes" id="UP000008810">
    <property type="component" value="Chromosome 1"/>
</dbReference>
<dbReference type="InParanoid" id="A0A2K2DRT3"/>
<protein>
    <recommendedName>
        <fullName evidence="4">Clathrin/coatomer adaptor adaptin-like N-terminal domain-containing protein</fullName>
    </recommendedName>
</protein>
<accession>A0A2K2DRT3</accession>
<dbReference type="PANTHER" id="PTHR10635:SF3">
    <property type="entry name" value="COATOMER SUBUNIT BETA-1"/>
    <property type="match status" value="1"/>
</dbReference>
<dbReference type="PANTHER" id="PTHR10635">
    <property type="entry name" value="COATOMER SUBUNIT BETA"/>
    <property type="match status" value="1"/>
</dbReference>
<dbReference type="GO" id="GO:0006886">
    <property type="term" value="P:intracellular protein transport"/>
    <property type="evidence" value="ECO:0007669"/>
    <property type="project" value="InterPro"/>
</dbReference>
<dbReference type="GO" id="GO:0005737">
    <property type="term" value="C:cytoplasm"/>
    <property type="evidence" value="ECO:0007669"/>
    <property type="project" value="InterPro"/>
</dbReference>
<dbReference type="AlphaFoldDB" id="A0A2K2DRT3"/>
<dbReference type="SUPFAM" id="SSF48371">
    <property type="entry name" value="ARM repeat"/>
    <property type="match status" value="1"/>
</dbReference>